<dbReference type="GO" id="GO:0070402">
    <property type="term" value="F:NADPH binding"/>
    <property type="evidence" value="ECO:0007669"/>
    <property type="project" value="TreeGrafter"/>
</dbReference>
<feature type="domain" description="Enoyl reductase (ER)" evidence="3">
    <location>
        <begin position="87"/>
        <end position="393"/>
    </location>
</feature>
<dbReference type="PANTHER" id="PTHR48106:SF8">
    <property type="entry name" value="OS02G0805600 PROTEIN"/>
    <property type="match status" value="1"/>
</dbReference>
<dbReference type="NCBIfam" id="TIGR02824">
    <property type="entry name" value="quinone_pig3"/>
    <property type="match status" value="1"/>
</dbReference>
<protein>
    <submittedName>
        <fullName evidence="4">Quinone oxidoreductase</fullName>
        <ecNumber evidence="4">1.6.5.5</ecNumber>
    </submittedName>
</protein>
<dbReference type="EC" id="1.6.5.5" evidence="4"/>
<name>A0A6J4SFK0_9SPHN</name>
<evidence type="ECO:0000256" key="2">
    <source>
        <dbReference type="ARBA" id="ARBA00023002"/>
    </source>
</evidence>
<dbReference type="Pfam" id="PF13602">
    <property type="entry name" value="ADH_zinc_N_2"/>
    <property type="match status" value="1"/>
</dbReference>
<organism evidence="4">
    <name type="scientific">uncultured Sphingomonas sp</name>
    <dbReference type="NCBI Taxonomy" id="158754"/>
    <lineage>
        <taxon>Bacteria</taxon>
        <taxon>Pseudomonadati</taxon>
        <taxon>Pseudomonadota</taxon>
        <taxon>Alphaproteobacteria</taxon>
        <taxon>Sphingomonadales</taxon>
        <taxon>Sphingomonadaceae</taxon>
        <taxon>Sphingomonas</taxon>
        <taxon>environmental samples</taxon>
    </lineage>
</organism>
<dbReference type="GO" id="GO:0003960">
    <property type="term" value="F:quinone reductase (NADPH) activity"/>
    <property type="evidence" value="ECO:0007669"/>
    <property type="project" value="UniProtKB-EC"/>
</dbReference>
<dbReference type="InterPro" id="IPR036291">
    <property type="entry name" value="NAD(P)-bd_dom_sf"/>
</dbReference>
<dbReference type="SMART" id="SM00829">
    <property type="entry name" value="PKS_ER"/>
    <property type="match status" value="1"/>
</dbReference>
<dbReference type="Gene3D" id="3.90.180.10">
    <property type="entry name" value="Medium-chain alcohol dehydrogenases, catalytic domain"/>
    <property type="match status" value="1"/>
</dbReference>
<evidence type="ECO:0000313" key="4">
    <source>
        <dbReference type="EMBL" id="CAA9490521.1"/>
    </source>
</evidence>
<accession>A0A6J4SFK0</accession>
<evidence type="ECO:0000259" key="3">
    <source>
        <dbReference type="SMART" id="SM00829"/>
    </source>
</evidence>
<evidence type="ECO:0000256" key="1">
    <source>
        <dbReference type="ARBA" id="ARBA00022857"/>
    </source>
</evidence>
<dbReference type="SUPFAM" id="SSF51735">
    <property type="entry name" value="NAD(P)-binding Rossmann-fold domains"/>
    <property type="match status" value="1"/>
</dbReference>
<gene>
    <name evidence="4" type="ORF">AVDCRST_MAG44-180</name>
</gene>
<dbReference type="InterPro" id="IPR013154">
    <property type="entry name" value="ADH-like_N"/>
</dbReference>
<dbReference type="SUPFAM" id="SSF50129">
    <property type="entry name" value="GroES-like"/>
    <property type="match status" value="1"/>
</dbReference>
<dbReference type="Gene3D" id="3.40.50.720">
    <property type="entry name" value="NAD(P)-binding Rossmann-like Domain"/>
    <property type="match status" value="1"/>
</dbReference>
<dbReference type="AlphaFoldDB" id="A0A6J4SFK0"/>
<dbReference type="InterPro" id="IPR014189">
    <property type="entry name" value="Quinone_OxRdtase_PIG3"/>
</dbReference>
<proteinExistence type="predicted"/>
<reference evidence="4" key="1">
    <citation type="submission" date="2020-02" db="EMBL/GenBank/DDBJ databases">
        <authorList>
            <person name="Meier V. D."/>
        </authorList>
    </citation>
    <scope>NUCLEOTIDE SEQUENCE</scope>
    <source>
        <strain evidence="4">AVDCRST_MAG44</strain>
    </source>
</reference>
<dbReference type="InterPro" id="IPR020843">
    <property type="entry name" value="ER"/>
</dbReference>
<dbReference type="Pfam" id="PF08240">
    <property type="entry name" value="ADH_N"/>
    <property type="match status" value="1"/>
</dbReference>
<sequence>MLLGALHMCLDPIDLCAKCSDAGMKLVHRHGVEILFGKRRERVVGLGWEQLVEVHGGNRLTVHGPKSITCAVPSLPTDMKAVVAADGELLLVDRPVPQHGPGEVLIKVAAAGVNRADVLQRRGLYPPPPGAPDVLGLEVAGEVVAGAGHRLGQRVGALVAGGGYAQYCVAPAGTCLAVPEVLSLTQAAAMPETLFTVWVNLFERGFAADGDWVLVHGGTSGIGTMAIALGRLFGLHVIVTCGSADKCARALELGAAGAVNYRTQDFVEEVGRLTGGAGVSVVLDMVGGDYLPRNLAALADEGRHVSIAFQRGAKAEIAIADVMRRRLTLTGSTLRPRPVEFKTMVADEIARTVWPYAEGGRLKPVIDSTFPLADAAAAHARMEAGDHIGKIVLEVVAPDRAPA</sequence>
<keyword evidence="1" id="KW-0521">NADP</keyword>
<keyword evidence="2 4" id="KW-0560">Oxidoreductase</keyword>
<dbReference type="EMBL" id="CADCVY010000014">
    <property type="protein sequence ID" value="CAA9490521.1"/>
    <property type="molecule type" value="Genomic_DNA"/>
</dbReference>
<dbReference type="PANTHER" id="PTHR48106">
    <property type="entry name" value="QUINONE OXIDOREDUCTASE PIG3-RELATED"/>
    <property type="match status" value="1"/>
</dbReference>
<dbReference type="InterPro" id="IPR011032">
    <property type="entry name" value="GroES-like_sf"/>
</dbReference>
<dbReference type="CDD" id="cd05276">
    <property type="entry name" value="p53_inducible_oxidoreductase"/>
    <property type="match status" value="1"/>
</dbReference>